<accession>A0A098QZP4</accession>
<organism evidence="1 2">
    <name type="scientific">Spirochaeta lutea</name>
    <dbReference type="NCBI Taxonomy" id="1480694"/>
    <lineage>
        <taxon>Bacteria</taxon>
        <taxon>Pseudomonadati</taxon>
        <taxon>Spirochaetota</taxon>
        <taxon>Spirochaetia</taxon>
        <taxon>Spirochaetales</taxon>
        <taxon>Spirochaetaceae</taxon>
        <taxon>Spirochaeta</taxon>
    </lineage>
</organism>
<gene>
    <name evidence="1" type="ORF">DC28_04555</name>
</gene>
<keyword evidence="2" id="KW-1185">Reference proteome</keyword>
<name>A0A098QZP4_9SPIO</name>
<reference evidence="1 2" key="1">
    <citation type="submission" date="2014-05" db="EMBL/GenBank/DDBJ databases">
        <title>De novo Genome Sequence of Spirocheata sp.</title>
        <authorList>
            <person name="Shivani Y."/>
            <person name="Subhash Y."/>
            <person name="Tushar L."/>
            <person name="Sasikala C."/>
            <person name="Ramana C.V."/>
        </authorList>
    </citation>
    <scope>NUCLEOTIDE SEQUENCE [LARGE SCALE GENOMIC DNA]</scope>
    <source>
        <strain evidence="1 2">JC230</strain>
    </source>
</reference>
<evidence type="ECO:0000313" key="2">
    <source>
        <dbReference type="Proteomes" id="UP000029692"/>
    </source>
</evidence>
<sequence>MLYQNVANRHWLQEIVYLNKNLFGHDFKTTFGLVGGLLAAGLYEIQPEARKIFGQPDPRNAIEIFYQLTIAIHEKYGEPVYYYVPPDFNSEYETLWRYMVARQYPYKIHWDADGGRIQLNLTLVEEQWHLSIVYFLPTMWRVIVEQNQSADGI</sequence>
<dbReference type="RefSeq" id="WP_037546367.1">
    <property type="nucleotide sequence ID" value="NZ_JNUP01000034.1"/>
</dbReference>
<dbReference type="EMBL" id="JNUP01000034">
    <property type="protein sequence ID" value="KGE73320.1"/>
    <property type="molecule type" value="Genomic_DNA"/>
</dbReference>
<dbReference type="Proteomes" id="UP000029692">
    <property type="component" value="Unassembled WGS sequence"/>
</dbReference>
<evidence type="ECO:0000313" key="1">
    <source>
        <dbReference type="EMBL" id="KGE73320.1"/>
    </source>
</evidence>
<proteinExistence type="predicted"/>
<protein>
    <submittedName>
        <fullName evidence="1">Uncharacterized protein</fullName>
    </submittedName>
</protein>
<dbReference type="AlphaFoldDB" id="A0A098QZP4"/>
<comment type="caution">
    <text evidence="1">The sequence shown here is derived from an EMBL/GenBank/DDBJ whole genome shotgun (WGS) entry which is preliminary data.</text>
</comment>